<evidence type="ECO:0000313" key="1">
    <source>
        <dbReference type="EMBL" id="MBB6032916.1"/>
    </source>
</evidence>
<reference evidence="1 2" key="1">
    <citation type="submission" date="2020-08" db="EMBL/GenBank/DDBJ databases">
        <title>Genomic Encyclopedia of Type Strains, Phase IV (KMG-IV): sequencing the most valuable type-strain genomes for metagenomic binning, comparative biology and taxonomic classification.</title>
        <authorList>
            <person name="Goeker M."/>
        </authorList>
    </citation>
    <scope>NUCLEOTIDE SEQUENCE [LARGE SCALE GENOMIC DNA]</scope>
    <source>
        <strain evidence="1 2">YIM 65646</strain>
    </source>
</reference>
<accession>A0A841F9J3</accession>
<comment type="caution">
    <text evidence="1">The sequence shown here is derived from an EMBL/GenBank/DDBJ whole genome shotgun (WGS) entry which is preliminary data.</text>
</comment>
<proteinExistence type="predicted"/>
<organism evidence="1 2">
    <name type="scientific">Phytomonospora endophytica</name>
    <dbReference type="NCBI Taxonomy" id="714109"/>
    <lineage>
        <taxon>Bacteria</taxon>
        <taxon>Bacillati</taxon>
        <taxon>Actinomycetota</taxon>
        <taxon>Actinomycetes</taxon>
        <taxon>Micromonosporales</taxon>
        <taxon>Micromonosporaceae</taxon>
        <taxon>Phytomonospora</taxon>
    </lineage>
</organism>
<dbReference type="AlphaFoldDB" id="A0A841F9J3"/>
<evidence type="ECO:0000313" key="2">
    <source>
        <dbReference type="Proteomes" id="UP000548476"/>
    </source>
</evidence>
<protein>
    <submittedName>
        <fullName evidence="1">Thiol-disulfide isomerase/thioredoxin</fullName>
    </submittedName>
</protein>
<dbReference type="SUPFAM" id="SSF52833">
    <property type="entry name" value="Thioredoxin-like"/>
    <property type="match status" value="1"/>
</dbReference>
<name>A0A841F9J3_9ACTN</name>
<dbReference type="EMBL" id="JACHGT010000002">
    <property type="protein sequence ID" value="MBB6032916.1"/>
    <property type="molecule type" value="Genomic_DNA"/>
</dbReference>
<sequence length="174" mass="17755">MTVVLTAGLVLVACVAVLNLSLTLAVIKKLRTIEQGQSGGGGDTLPEIGSTIEGFHTTTTDGETIDAAALAHGRRQIFVVSPGCEPCRDLIARLVDDPALAEPGAVALVVGADEDSRALAATLPSGLKVGLDRDEVHMDVLSVGAYPAVLTLVDGKVTAASHGLPKRARARSAA</sequence>
<dbReference type="RefSeq" id="WP_184785845.1">
    <property type="nucleotide sequence ID" value="NZ_BONT01000020.1"/>
</dbReference>
<keyword evidence="2" id="KW-1185">Reference proteome</keyword>
<gene>
    <name evidence="1" type="ORF">HNR73_000763</name>
</gene>
<dbReference type="Proteomes" id="UP000548476">
    <property type="component" value="Unassembled WGS sequence"/>
</dbReference>
<dbReference type="InterPro" id="IPR036249">
    <property type="entry name" value="Thioredoxin-like_sf"/>
</dbReference>
<keyword evidence="1" id="KW-0413">Isomerase</keyword>
<dbReference type="GO" id="GO:0016853">
    <property type="term" value="F:isomerase activity"/>
    <property type="evidence" value="ECO:0007669"/>
    <property type="project" value="UniProtKB-KW"/>
</dbReference>